<organism evidence="1 2">
    <name type="scientific">Caulobacter segnis</name>
    <dbReference type="NCBI Taxonomy" id="88688"/>
    <lineage>
        <taxon>Bacteria</taxon>
        <taxon>Pseudomonadati</taxon>
        <taxon>Pseudomonadota</taxon>
        <taxon>Alphaproteobacteria</taxon>
        <taxon>Caulobacterales</taxon>
        <taxon>Caulobacteraceae</taxon>
        <taxon>Caulobacter</taxon>
    </lineage>
</organism>
<name>A0ABY4ZN09_9CAUL</name>
<evidence type="ECO:0000313" key="1">
    <source>
        <dbReference type="EMBL" id="USQ94192.1"/>
    </source>
</evidence>
<proteinExistence type="predicted"/>
<protein>
    <submittedName>
        <fullName evidence="1">DUF1800 domain-containing protein</fullName>
    </submittedName>
</protein>
<accession>A0ABY4ZN09</accession>
<sequence>MVDRITWGETNETVSAAERLGASRWIQIQLRPPQPTALPQSVEAQIKSMRISKEPMADIAMAMDAELKSANHIQDAGARQSALKAYQVAMQALQREATARSLFYDLYSANQLQERMTWFWLNHFNVQAEKRDIRAMIGDYEYNAIRPRALGKFRDLLLAAELHPAMLRYLDNDQNRLGHINENYAREILELHTLGVGSGYSQRDVEEMAKVLTGVGVNVSREEPQLTAEQRRLYVRRGVMEFNPAKHDFGGKVILGREVSGDGLAELENALDLLARQPATARHISGKLALYFIGDAPPGLVQSMTERFLATDGDIAEVLSVLFRSSEFRASLGGKLKDPMHYTLSAVRLAYEGRPIDNAGPLQYWIERLGEGLYGRSTPDGYPLEDAYWSGPGQLINVFGVAHQIAAHVPGLFNNDAGNQNPVLPQLRSSPLLTSRAPMFSAATSTTLTQARSPSEWNELMLSSPDFLHY</sequence>
<dbReference type="Pfam" id="PF08811">
    <property type="entry name" value="DUF1800"/>
    <property type="match status" value="1"/>
</dbReference>
<dbReference type="InterPro" id="IPR014917">
    <property type="entry name" value="DUF1800"/>
</dbReference>
<keyword evidence="2" id="KW-1185">Reference proteome</keyword>
<reference evidence="1 2" key="1">
    <citation type="submission" date="2022-04" db="EMBL/GenBank/DDBJ databases">
        <title>Genome sequence of soybean root-associated Caulobacter segnis RL271.</title>
        <authorList>
            <person name="Longley R."/>
            <person name="Bonito G."/>
            <person name="Trigodet F."/>
            <person name="Crosson S."/>
            <person name="Fiebig A."/>
        </authorList>
    </citation>
    <scope>NUCLEOTIDE SEQUENCE [LARGE SCALE GENOMIC DNA]</scope>
    <source>
        <strain evidence="1 2">RL271</strain>
    </source>
</reference>
<gene>
    <name evidence="1" type="ORF">MZV50_16460</name>
</gene>
<dbReference type="EMBL" id="CP096040">
    <property type="protein sequence ID" value="USQ94192.1"/>
    <property type="molecule type" value="Genomic_DNA"/>
</dbReference>
<dbReference type="Proteomes" id="UP001057520">
    <property type="component" value="Chromosome"/>
</dbReference>
<evidence type="ECO:0000313" key="2">
    <source>
        <dbReference type="Proteomes" id="UP001057520"/>
    </source>
</evidence>